<evidence type="ECO:0000313" key="3">
    <source>
        <dbReference type="Proteomes" id="UP000190637"/>
    </source>
</evidence>
<sequence>MTASLLIATLTTGLLAGLFQSFVMSVMPGLARSSDRTFVEAMRRINEAIINPWLFLVLFGSPVSSLVAAVLLFRDGSPAAVWTLAALLLSVATFLITAAANVPLNNALAASESMGGDDAPARARRSFERAWVRWNVARTMTSVAAFACLAWALILHGAASTGA</sequence>
<dbReference type="InterPro" id="IPR013901">
    <property type="entry name" value="Anthrone_oxy"/>
</dbReference>
<feature type="transmembrane region" description="Helical" evidence="1">
    <location>
        <begin position="139"/>
        <end position="159"/>
    </location>
</feature>
<dbReference type="Pfam" id="PF08592">
    <property type="entry name" value="Anthrone_oxy"/>
    <property type="match status" value="1"/>
</dbReference>
<reference evidence="2 3" key="1">
    <citation type="submission" date="2017-02" db="EMBL/GenBank/DDBJ databases">
        <authorList>
            <person name="Peterson S.W."/>
        </authorList>
    </citation>
    <scope>NUCLEOTIDE SEQUENCE [LARGE SCALE GENOMIC DNA]</scope>
    <source>
        <strain evidence="2 3">DSM 45154</strain>
    </source>
</reference>
<feature type="transmembrane region" description="Helical" evidence="1">
    <location>
        <begin position="49"/>
        <end position="73"/>
    </location>
</feature>
<keyword evidence="1" id="KW-0812">Transmembrane</keyword>
<accession>A0A1T4PLR9</accession>
<organism evidence="2 3">
    <name type="scientific">Marinactinospora thermotolerans DSM 45154</name>
    <dbReference type="NCBI Taxonomy" id="1122192"/>
    <lineage>
        <taxon>Bacteria</taxon>
        <taxon>Bacillati</taxon>
        <taxon>Actinomycetota</taxon>
        <taxon>Actinomycetes</taxon>
        <taxon>Streptosporangiales</taxon>
        <taxon>Nocardiopsidaceae</taxon>
        <taxon>Marinactinospora</taxon>
    </lineage>
</organism>
<protein>
    <submittedName>
        <fullName evidence="2">Uncharacterized membrane protein</fullName>
    </submittedName>
</protein>
<evidence type="ECO:0000313" key="2">
    <source>
        <dbReference type="EMBL" id="SJZ92301.1"/>
    </source>
</evidence>
<dbReference type="AlphaFoldDB" id="A0A1T4PLR9"/>
<evidence type="ECO:0000256" key="1">
    <source>
        <dbReference type="SAM" id="Phobius"/>
    </source>
</evidence>
<keyword evidence="1" id="KW-1133">Transmembrane helix</keyword>
<proteinExistence type="predicted"/>
<name>A0A1T4PLR9_9ACTN</name>
<keyword evidence="1" id="KW-0472">Membrane</keyword>
<dbReference type="STRING" id="1122192.SAMN02745673_01873"/>
<gene>
    <name evidence="2" type="ORF">SAMN02745673_01873</name>
</gene>
<dbReference type="OrthoDB" id="428263at2"/>
<keyword evidence="3" id="KW-1185">Reference proteome</keyword>
<feature type="transmembrane region" description="Helical" evidence="1">
    <location>
        <begin position="80"/>
        <end position="100"/>
    </location>
</feature>
<dbReference type="EMBL" id="FUWS01000004">
    <property type="protein sequence ID" value="SJZ92301.1"/>
    <property type="molecule type" value="Genomic_DNA"/>
</dbReference>
<dbReference type="Proteomes" id="UP000190637">
    <property type="component" value="Unassembled WGS sequence"/>
</dbReference>